<proteinExistence type="predicted"/>
<gene>
    <name evidence="1" type="ORF">D0Z67_29155</name>
</gene>
<organism evidence="1 2">
    <name type="scientific">Streptomyces seoulensis</name>
    <dbReference type="NCBI Taxonomy" id="73044"/>
    <lineage>
        <taxon>Bacteria</taxon>
        <taxon>Bacillati</taxon>
        <taxon>Actinomycetota</taxon>
        <taxon>Actinomycetes</taxon>
        <taxon>Kitasatosporales</taxon>
        <taxon>Streptomycetaceae</taxon>
        <taxon>Streptomyces</taxon>
    </lineage>
</organism>
<evidence type="ECO:0000313" key="2">
    <source>
        <dbReference type="Proteomes" id="UP000292547"/>
    </source>
</evidence>
<dbReference type="AlphaFoldDB" id="A0A4P6U311"/>
<evidence type="ECO:0000313" key="1">
    <source>
        <dbReference type="EMBL" id="QBJ94439.1"/>
    </source>
</evidence>
<dbReference type="EMBL" id="CP032230">
    <property type="protein sequence ID" value="QBJ94439.1"/>
    <property type="molecule type" value="Genomic_DNA"/>
</dbReference>
<name>A0A4P6U311_STRSO</name>
<keyword evidence="2" id="KW-1185">Reference proteome</keyword>
<dbReference type="GeneID" id="300102968"/>
<geneLocation type="plasmid" evidence="1">
    <name>unnamed</name>
</geneLocation>
<keyword evidence="1" id="KW-0614">Plasmid</keyword>
<dbReference type="KEGG" id="sseo:D0Z67_29155"/>
<dbReference type="OrthoDB" id="4321628at2"/>
<accession>A0A4P6U311</accession>
<dbReference type="RefSeq" id="WP_031182934.1">
    <property type="nucleotide sequence ID" value="NZ_CP032230.1"/>
</dbReference>
<dbReference type="Proteomes" id="UP000292547">
    <property type="component" value="Plasmid unnamed"/>
</dbReference>
<dbReference type="STRING" id="73044.GCA_000725795_04823"/>
<reference evidence="1 2" key="1">
    <citation type="submission" date="2018-08" db="EMBL/GenBank/DDBJ databases">
        <title>The complete genome sequence of Streptomyces seoulensis, a pioneer strain for nickel superoxide dismutase discovery.</title>
        <authorList>
            <person name="Shin J."/>
            <person name="Lee J.-S."/>
            <person name="Lee E.-J."/>
            <person name="Youn H.-D."/>
        </authorList>
    </citation>
    <scope>NUCLEOTIDE SEQUENCE [LARGE SCALE GENOMIC DNA]</scope>
    <source>
        <strain evidence="1 2">KCTC 9819</strain>
        <plasmid evidence="1 2">unnamed</plasmid>
    </source>
</reference>
<sequence length="74" mass="8046">MNAAQKAEQARRANQAEHYNAAQARAAAAGPMHLVTFWTNVCRKLAKDALESGDPKVANGLAAHLNDFYRAHSQ</sequence>
<protein>
    <submittedName>
        <fullName evidence="1">Uncharacterized protein</fullName>
    </submittedName>
</protein>